<comment type="caution">
    <text evidence="3">The sequence shown here is derived from an EMBL/GenBank/DDBJ whole genome shotgun (WGS) entry which is preliminary data.</text>
</comment>
<evidence type="ECO:0000313" key="4">
    <source>
        <dbReference type="Proteomes" id="UP001197247"/>
    </source>
</evidence>
<dbReference type="Pfam" id="PF08327">
    <property type="entry name" value="AHSA1"/>
    <property type="match status" value="1"/>
</dbReference>
<dbReference type="InterPro" id="IPR023393">
    <property type="entry name" value="START-like_dom_sf"/>
</dbReference>
<comment type="similarity">
    <text evidence="1">Belongs to the AHA1 family.</text>
</comment>
<dbReference type="SUPFAM" id="SSF55961">
    <property type="entry name" value="Bet v1-like"/>
    <property type="match status" value="1"/>
</dbReference>
<feature type="domain" description="Activator of Hsp90 ATPase homologue 1/2-like C-terminal" evidence="2">
    <location>
        <begin position="14"/>
        <end position="135"/>
    </location>
</feature>
<proteinExistence type="inferred from homology"/>
<evidence type="ECO:0000313" key="3">
    <source>
        <dbReference type="EMBL" id="MBT0772264.1"/>
    </source>
</evidence>
<protein>
    <submittedName>
        <fullName evidence="3">SRPBCC domain-containing protein</fullName>
    </submittedName>
</protein>
<accession>A0ABS5TMD5</accession>
<evidence type="ECO:0000259" key="2">
    <source>
        <dbReference type="Pfam" id="PF08327"/>
    </source>
</evidence>
<sequence>MAVRELILIRLVGVPRCEVWDAYTVPERLALWWAPGELVAPLHKINLDLREGGSFELTMIDPDGIEYPSEMVFRTVEPPGRLVYGWDGGEVVVTFSEDDAKTLLVQRYTGEISDEMFPVMEQGTGEQLDQLVALLSG</sequence>
<keyword evidence="4" id="KW-1185">Reference proteome</keyword>
<reference evidence="3 4" key="1">
    <citation type="submission" date="2021-05" db="EMBL/GenBank/DDBJ databases">
        <title>Kineosporia and Streptomyces sp. nov. two new marine actinobacteria isolated from Coral.</title>
        <authorList>
            <person name="Buangrab K."/>
            <person name="Sutthacheep M."/>
            <person name="Yeemin T."/>
            <person name="Harunari E."/>
            <person name="Igarashi Y."/>
            <person name="Kanchanasin P."/>
            <person name="Tanasupawat S."/>
            <person name="Phongsopitanun W."/>
        </authorList>
    </citation>
    <scope>NUCLEOTIDE SEQUENCE [LARGE SCALE GENOMIC DNA]</scope>
    <source>
        <strain evidence="3 4">J2-2</strain>
    </source>
</reference>
<evidence type="ECO:0000256" key="1">
    <source>
        <dbReference type="ARBA" id="ARBA00006817"/>
    </source>
</evidence>
<organism evidence="3 4">
    <name type="scientific">Kineosporia corallincola</name>
    <dbReference type="NCBI Taxonomy" id="2835133"/>
    <lineage>
        <taxon>Bacteria</taxon>
        <taxon>Bacillati</taxon>
        <taxon>Actinomycetota</taxon>
        <taxon>Actinomycetes</taxon>
        <taxon>Kineosporiales</taxon>
        <taxon>Kineosporiaceae</taxon>
        <taxon>Kineosporia</taxon>
    </lineage>
</organism>
<dbReference type="Proteomes" id="UP001197247">
    <property type="component" value="Unassembled WGS sequence"/>
</dbReference>
<dbReference type="EMBL" id="JAHBAY010000011">
    <property type="protein sequence ID" value="MBT0772264.1"/>
    <property type="molecule type" value="Genomic_DNA"/>
</dbReference>
<dbReference type="InterPro" id="IPR013538">
    <property type="entry name" value="ASHA1/2-like_C"/>
</dbReference>
<gene>
    <name evidence="3" type="ORF">KIH74_25185</name>
</gene>
<dbReference type="Gene3D" id="3.30.530.20">
    <property type="match status" value="1"/>
</dbReference>
<dbReference type="RefSeq" id="WP_214158673.1">
    <property type="nucleotide sequence ID" value="NZ_JAHBAY010000011.1"/>
</dbReference>
<name>A0ABS5TMD5_9ACTN</name>